<dbReference type="RefSeq" id="WP_259624503.1">
    <property type="nucleotide sequence ID" value="NZ_JANYMP010000008.1"/>
</dbReference>
<evidence type="ECO:0000313" key="2">
    <source>
        <dbReference type="EMBL" id="MCS7479015.1"/>
    </source>
</evidence>
<sequence length="172" mass="19332">MTTLTTARLSLVRWREEHLVELLVLASDERIVRHIVDGKPWNREYATERHRSVLAHWRRYGYGWRAALDSGTGEFLGVASMTYRDAGTIELGWWVAPAAWGRGLATEMATAVRDEAFRQPGVRRVVAQFQDGNDASGRVMAKIGLVHDHSEVDETQAGRLVHVYVGHVPTAD</sequence>
<dbReference type="Proteomes" id="UP001141259">
    <property type="component" value="Unassembled WGS sequence"/>
</dbReference>
<evidence type="ECO:0000313" key="3">
    <source>
        <dbReference type="Proteomes" id="UP001141259"/>
    </source>
</evidence>
<organism evidence="2 3">
    <name type="scientific">Umezawaea endophytica</name>
    <dbReference type="NCBI Taxonomy" id="1654476"/>
    <lineage>
        <taxon>Bacteria</taxon>
        <taxon>Bacillati</taxon>
        <taxon>Actinomycetota</taxon>
        <taxon>Actinomycetes</taxon>
        <taxon>Pseudonocardiales</taxon>
        <taxon>Pseudonocardiaceae</taxon>
        <taxon>Umezawaea</taxon>
    </lineage>
</organism>
<protein>
    <submittedName>
        <fullName evidence="2">GNAT family N-acetyltransferase</fullName>
    </submittedName>
</protein>
<dbReference type="PANTHER" id="PTHR43792">
    <property type="entry name" value="GNAT FAMILY, PUTATIVE (AFU_ORTHOLOGUE AFUA_3G00765)-RELATED-RELATED"/>
    <property type="match status" value="1"/>
</dbReference>
<dbReference type="PANTHER" id="PTHR43792:SF1">
    <property type="entry name" value="N-ACETYLTRANSFERASE DOMAIN-CONTAINING PROTEIN"/>
    <property type="match status" value="1"/>
</dbReference>
<evidence type="ECO:0000259" key="1">
    <source>
        <dbReference type="PROSITE" id="PS51186"/>
    </source>
</evidence>
<dbReference type="PROSITE" id="PS51186">
    <property type="entry name" value="GNAT"/>
    <property type="match status" value="1"/>
</dbReference>
<dbReference type="GO" id="GO:0016747">
    <property type="term" value="F:acyltransferase activity, transferring groups other than amino-acyl groups"/>
    <property type="evidence" value="ECO:0007669"/>
    <property type="project" value="InterPro"/>
</dbReference>
<feature type="domain" description="N-acetyltransferase" evidence="1">
    <location>
        <begin position="22"/>
        <end position="172"/>
    </location>
</feature>
<dbReference type="Gene3D" id="3.40.630.30">
    <property type="match status" value="1"/>
</dbReference>
<comment type="caution">
    <text evidence="2">The sequence shown here is derived from an EMBL/GenBank/DDBJ whole genome shotgun (WGS) entry which is preliminary data.</text>
</comment>
<dbReference type="EMBL" id="JANYMP010000008">
    <property type="protein sequence ID" value="MCS7479015.1"/>
    <property type="molecule type" value="Genomic_DNA"/>
</dbReference>
<reference evidence="2" key="1">
    <citation type="submission" date="2022-08" db="EMBL/GenBank/DDBJ databases">
        <authorList>
            <person name="Tistechok S."/>
            <person name="Samborskyy M."/>
            <person name="Roman I."/>
        </authorList>
    </citation>
    <scope>NUCLEOTIDE SEQUENCE</scope>
    <source>
        <strain evidence="2">DSM 103496</strain>
    </source>
</reference>
<keyword evidence="3" id="KW-1185">Reference proteome</keyword>
<gene>
    <name evidence="2" type="ORF">NZH93_19305</name>
</gene>
<proteinExistence type="predicted"/>
<dbReference type="InterPro" id="IPR051531">
    <property type="entry name" value="N-acetyltransferase"/>
</dbReference>
<dbReference type="SUPFAM" id="SSF55729">
    <property type="entry name" value="Acyl-CoA N-acyltransferases (Nat)"/>
    <property type="match status" value="1"/>
</dbReference>
<name>A0A9X2VLY1_9PSEU</name>
<dbReference type="InterPro" id="IPR016181">
    <property type="entry name" value="Acyl_CoA_acyltransferase"/>
</dbReference>
<accession>A0A9X2VLY1</accession>
<dbReference type="InterPro" id="IPR000182">
    <property type="entry name" value="GNAT_dom"/>
</dbReference>
<dbReference type="AlphaFoldDB" id="A0A9X2VLY1"/>
<dbReference type="Pfam" id="PF13302">
    <property type="entry name" value="Acetyltransf_3"/>
    <property type="match status" value="1"/>
</dbReference>